<evidence type="ECO:0000313" key="1">
    <source>
        <dbReference type="EMBL" id="ELY96191.1"/>
    </source>
</evidence>
<name>M0ACR9_9EURY</name>
<comment type="caution">
    <text evidence="1">The sequence shown here is derived from an EMBL/GenBank/DDBJ whole genome shotgun (WGS) entry which is preliminary data.</text>
</comment>
<dbReference type="Proteomes" id="UP000011519">
    <property type="component" value="Unassembled WGS sequence"/>
</dbReference>
<sequence length="65" mass="7503">MSEGPKSVKEEILDRFEQKIEKNEDIPEEIVALLKSDYDNDSFGKDEEVREVIEQIIVESSESES</sequence>
<dbReference type="EMBL" id="AOIM01000002">
    <property type="protein sequence ID" value="ELY96191.1"/>
    <property type="molecule type" value="Genomic_DNA"/>
</dbReference>
<protein>
    <submittedName>
        <fullName evidence="1">Uncharacterized protein</fullName>
    </submittedName>
</protein>
<proteinExistence type="predicted"/>
<gene>
    <name evidence="1" type="ORF">C483_00155</name>
</gene>
<accession>M0ACR9</accession>
<dbReference type="STRING" id="1227493.C483_00155"/>
<keyword evidence="2" id="KW-1185">Reference proteome</keyword>
<reference evidence="1 2" key="1">
    <citation type="journal article" date="2014" name="PLoS Genet.">
        <title>Phylogenetically driven sequencing of extremely halophilic archaea reveals strategies for static and dynamic osmo-response.</title>
        <authorList>
            <person name="Becker E.A."/>
            <person name="Seitzer P.M."/>
            <person name="Tritt A."/>
            <person name="Larsen D."/>
            <person name="Krusor M."/>
            <person name="Yao A.I."/>
            <person name="Wu D."/>
            <person name="Madern D."/>
            <person name="Eisen J.A."/>
            <person name="Darling A.E."/>
            <person name="Facciotti M.T."/>
        </authorList>
    </citation>
    <scope>NUCLEOTIDE SEQUENCE [LARGE SCALE GENOMIC DNA]</scope>
    <source>
        <strain evidence="1 2">JCM 10989</strain>
    </source>
</reference>
<organism evidence="1 2">
    <name type="scientific">Natrialba hulunbeirensis JCM 10989</name>
    <dbReference type="NCBI Taxonomy" id="1227493"/>
    <lineage>
        <taxon>Archaea</taxon>
        <taxon>Methanobacteriati</taxon>
        <taxon>Methanobacteriota</taxon>
        <taxon>Stenosarchaea group</taxon>
        <taxon>Halobacteria</taxon>
        <taxon>Halobacteriales</taxon>
        <taxon>Natrialbaceae</taxon>
        <taxon>Natrialba</taxon>
    </lineage>
</organism>
<evidence type="ECO:0000313" key="2">
    <source>
        <dbReference type="Proteomes" id="UP000011519"/>
    </source>
</evidence>
<dbReference type="AlphaFoldDB" id="M0ACR9"/>
<dbReference type="RefSeq" id="WP_006651311.1">
    <property type="nucleotide sequence ID" value="NZ_AOIM01000002.1"/>
</dbReference>